<keyword evidence="2" id="KW-1185">Reference proteome</keyword>
<reference evidence="1 2" key="1">
    <citation type="submission" date="2016-10" db="EMBL/GenBank/DDBJ databases">
        <authorList>
            <person name="de Groot N.N."/>
        </authorList>
    </citation>
    <scope>NUCLEOTIDE SEQUENCE [LARGE SCALE GENOMIC DNA]</scope>
    <source>
        <strain evidence="1 2">DSM 17862</strain>
    </source>
</reference>
<dbReference type="SUPFAM" id="SSF51120">
    <property type="entry name" value="beta-Roll"/>
    <property type="match status" value="2"/>
</dbReference>
<name>A0A1I0AFX1_9RHOB</name>
<dbReference type="Gene3D" id="2.150.10.10">
    <property type="entry name" value="Serralysin-like metalloprotease, C-terminal"/>
    <property type="match status" value="1"/>
</dbReference>
<dbReference type="PRINTS" id="PR00313">
    <property type="entry name" value="CABNDNGRPT"/>
</dbReference>
<accession>A0A1I0AFX1</accession>
<dbReference type="Gene3D" id="2.160.20.160">
    <property type="match status" value="1"/>
</dbReference>
<evidence type="ECO:0000313" key="2">
    <source>
        <dbReference type="Proteomes" id="UP000199180"/>
    </source>
</evidence>
<dbReference type="STRING" id="364199.SAMN04489858_102226"/>
<organism evidence="1 2">
    <name type="scientific">Paracoccus homiensis</name>
    <dbReference type="NCBI Taxonomy" id="364199"/>
    <lineage>
        <taxon>Bacteria</taxon>
        <taxon>Pseudomonadati</taxon>
        <taxon>Pseudomonadota</taxon>
        <taxon>Alphaproteobacteria</taxon>
        <taxon>Rhodobacterales</taxon>
        <taxon>Paracoccaceae</taxon>
        <taxon>Paracoccus</taxon>
    </lineage>
</organism>
<proteinExistence type="predicted"/>
<dbReference type="InterPro" id="IPR011049">
    <property type="entry name" value="Serralysin-like_metalloprot_C"/>
</dbReference>
<protein>
    <submittedName>
        <fullName evidence="1">Type I secretion C-terminal target domain (VC_A0849 subclass)</fullName>
    </submittedName>
</protein>
<dbReference type="EMBL" id="FOHO01000002">
    <property type="protein sequence ID" value="SES93143.1"/>
    <property type="molecule type" value="Genomic_DNA"/>
</dbReference>
<dbReference type="OrthoDB" id="7763943at2"/>
<evidence type="ECO:0000313" key="1">
    <source>
        <dbReference type="EMBL" id="SES93143.1"/>
    </source>
</evidence>
<dbReference type="AlphaFoldDB" id="A0A1I0AFX1"/>
<sequence>MPTINSSTTIAMDGVTPISVGGTEYYQWFDQWLDGAFFYSPSVGPLLTVEMTGDWNSSILRASGSLGLRIADSAAGSRRLDAILCRNDVKDVISLTNTRAEIIDTSGGHDNITVNGNFWVALISAGDGNDVVTLNSTNWLGTVDLGDGRDRLVVNDRGAGVESIKSLDGNDTITVRSEAGRISTGDGADLITTGANWIGVIDAGRGMDRVVLNKGGADYVHLGHDADTLIFKMQADAGHRVIVNGGGSTSGPAHRDSDTVNMAAFRVAIHADLDSGKVDTARGRLELRDIEHLIGGSRNDVLIGNYDNNRLAGGAGRDVVMGGEGADTLIGGLGADHFRFRDDFDARADRVMDFRRGQGDKIDLRQVDANEGRGGDQRFEFIGQRRFSGDEGELRYVRANGETRILADADGDRRAELTIILDDAMNMLMRDFFL</sequence>
<gene>
    <name evidence="1" type="ORF">SAMN04489858_102226</name>
</gene>
<dbReference type="RefSeq" id="WP_090732514.1">
    <property type="nucleotide sequence ID" value="NZ_FOHO01000002.1"/>
</dbReference>
<dbReference type="Proteomes" id="UP000199180">
    <property type="component" value="Unassembled WGS sequence"/>
</dbReference>
<dbReference type="InterPro" id="IPR001343">
    <property type="entry name" value="Hemolysn_Ca-bd"/>
</dbReference>
<dbReference type="GO" id="GO:0005509">
    <property type="term" value="F:calcium ion binding"/>
    <property type="evidence" value="ECO:0007669"/>
    <property type="project" value="InterPro"/>
</dbReference>
<dbReference type="Pfam" id="PF00353">
    <property type="entry name" value="HemolysinCabind"/>
    <property type="match status" value="1"/>
</dbReference>